<dbReference type="EMBL" id="DTMF01000209">
    <property type="protein sequence ID" value="HGF34410.1"/>
    <property type="molecule type" value="Genomic_DNA"/>
</dbReference>
<comment type="similarity">
    <text evidence="2">Belongs to the glycosyl hydrolase 13 family. TreS subfamily.</text>
</comment>
<dbReference type="SUPFAM" id="SSF51445">
    <property type="entry name" value="(Trans)glycosidases"/>
    <property type="match status" value="1"/>
</dbReference>
<dbReference type="AlphaFoldDB" id="A0A7C3Z8Y6"/>
<feature type="domain" description="Glycosyl hydrolase family 13 catalytic" evidence="16">
    <location>
        <begin position="24"/>
        <end position="418"/>
    </location>
</feature>
<evidence type="ECO:0000256" key="9">
    <source>
        <dbReference type="ARBA" id="ARBA00022741"/>
    </source>
</evidence>
<dbReference type="Pfam" id="PF16657">
    <property type="entry name" value="Malt_amylase_C"/>
    <property type="match status" value="1"/>
</dbReference>
<keyword evidence="8" id="KW-0479">Metal-binding</keyword>
<dbReference type="Pfam" id="PF00128">
    <property type="entry name" value="Alpha-amylase"/>
    <property type="match status" value="2"/>
</dbReference>
<dbReference type="EC" id="2.7.1.175" evidence="4"/>
<dbReference type="Gene3D" id="3.90.1200.10">
    <property type="match status" value="1"/>
</dbReference>
<accession>A0A7C3Z8Y6</accession>
<keyword evidence="9" id="KW-0547">Nucleotide-binding</keyword>
<dbReference type="EC" id="5.4.99.16" evidence="5"/>
<dbReference type="Gene3D" id="2.60.40.1180">
    <property type="entry name" value="Golgi alpha-mannosidase II"/>
    <property type="match status" value="1"/>
</dbReference>
<dbReference type="InterPro" id="IPR006047">
    <property type="entry name" value="GH13_cat_dom"/>
</dbReference>
<dbReference type="NCBIfam" id="TIGR02457">
    <property type="entry name" value="TreS_Cterm"/>
    <property type="match status" value="1"/>
</dbReference>
<keyword evidence="7 17" id="KW-0808">Transferase</keyword>
<reference evidence="17" key="1">
    <citation type="journal article" date="2020" name="mSystems">
        <title>Genome- and Community-Level Interaction Insights into Carbon Utilization and Element Cycling Functions of Hydrothermarchaeota in Hydrothermal Sediment.</title>
        <authorList>
            <person name="Zhou Z."/>
            <person name="Liu Y."/>
            <person name="Xu W."/>
            <person name="Pan J."/>
            <person name="Luo Z.H."/>
            <person name="Li M."/>
        </authorList>
    </citation>
    <scope>NUCLEOTIDE SEQUENCE [LARGE SCALE GENOMIC DNA]</scope>
    <source>
        <strain evidence="17">SpSt-897</strain>
    </source>
</reference>
<dbReference type="InterPro" id="IPR032091">
    <property type="entry name" value="Malt_amylase-like_C"/>
</dbReference>
<evidence type="ECO:0000256" key="3">
    <source>
        <dbReference type="ARBA" id="ARBA00006219"/>
    </source>
</evidence>
<proteinExistence type="inferred from homology"/>
<dbReference type="GO" id="GO:0005975">
    <property type="term" value="P:carbohydrate metabolic process"/>
    <property type="evidence" value="ECO:0007669"/>
    <property type="project" value="InterPro"/>
</dbReference>
<dbReference type="InterPro" id="IPR017853">
    <property type="entry name" value="GH"/>
</dbReference>
<evidence type="ECO:0000259" key="16">
    <source>
        <dbReference type="SMART" id="SM00642"/>
    </source>
</evidence>
<gene>
    <name evidence="17" type="primary">treS</name>
    <name evidence="17" type="ORF">ENW96_08485</name>
</gene>
<evidence type="ECO:0000256" key="12">
    <source>
        <dbReference type="ARBA" id="ARBA00023235"/>
    </source>
</evidence>
<dbReference type="SMART" id="SM00642">
    <property type="entry name" value="Aamy"/>
    <property type="match status" value="1"/>
</dbReference>
<dbReference type="Gene3D" id="3.20.20.80">
    <property type="entry name" value="Glycosidases"/>
    <property type="match status" value="1"/>
</dbReference>
<evidence type="ECO:0000256" key="14">
    <source>
        <dbReference type="ARBA" id="ARBA00031378"/>
    </source>
</evidence>
<dbReference type="InterPro" id="IPR013780">
    <property type="entry name" value="Glyco_hydro_b"/>
</dbReference>
<evidence type="ECO:0000256" key="11">
    <source>
        <dbReference type="ARBA" id="ARBA00022840"/>
    </source>
</evidence>
<evidence type="ECO:0000256" key="8">
    <source>
        <dbReference type="ARBA" id="ARBA00022723"/>
    </source>
</evidence>
<dbReference type="InterPro" id="IPR011009">
    <property type="entry name" value="Kinase-like_dom_sf"/>
</dbReference>
<dbReference type="GO" id="GO:0046872">
    <property type="term" value="F:metal ion binding"/>
    <property type="evidence" value="ECO:0007669"/>
    <property type="project" value="UniProtKB-KW"/>
</dbReference>
<dbReference type="SUPFAM" id="SSF56112">
    <property type="entry name" value="Protein kinase-like (PK-like)"/>
    <property type="match status" value="1"/>
</dbReference>
<evidence type="ECO:0000256" key="15">
    <source>
        <dbReference type="ARBA" id="ARBA00049067"/>
    </source>
</evidence>
<dbReference type="InterPro" id="IPR045857">
    <property type="entry name" value="O16G_dom_2"/>
</dbReference>
<dbReference type="GO" id="GO:0047471">
    <property type="term" value="F:maltose alpha-D-glucosyltransferase activity"/>
    <property type="evidence" value="ECO:0007669"/>
    <property type="project" value="UniProtKB-EC"/>
</dbReference>
<dbReference type="SUPFAM" id="SSF51011">
    <property type="entry name" value="Glycosyl hydrolase domain"/>
    <property type="match status" value="1"/>
</dbReference>
<evidence type="ECO:0000256" key="4">
    <source>
        <dbReference type="ARBA" id="ARBA00011962"/>
    </source>
</evidence>
<dbReference type="InterPro" id="IPR040999">
    <property type="entry name" value="Mak_N_cap"/>
</dbReference>
<dbReference type="Pfam" id="PF18085">
    <property type="entry name" value="Mak_N_cap"/>
    <property type="match status" value="1"/>
</dbReference>
<keyword evidence="12 17" id="KW-0413">Isomerase</keyword>
<comment type="catalytic activity">
    <reaction evidence="15">
        <text>D-maltose + ATP = alpha-maltose 1-phosphate + ADP + H(+)</text>
        <dbReference type="Rhea" id="RHEA:31915"/>
        <dbReference type="ChEBI" id="CHEBI:15378"/>
        <dbReference type="ChEBI" id="CHEBI:17306"/>
        <dbReference type="ChEBI" id="CHEBI:30616"/>
        <dbReference type="ChEBI" id="CHEBI:63576"/>
        <dbReference type="ChEBI" id="CHEBI:456216"/>
        <dbReference type="EC" id="2.7.1.175"/>
    </reaction>
</comment>
<dbReference type="CDD" id="cd11334">
    <property type="entry name" value="AmyAc_TreS"/>
    <property type="match status" value="1"/>
</dbReference>
<dbReference type="NCBIfam" id="TIGR02456">
    <property type="entry name" value="treS_nterm"/>
    <property type="match status" value="1"/>
</dbReference>
<evidence type="ECO:0000256" key="1">
    <source>
        <dbReference type="ARBA" id="ARBA00001595"/>
    </source>
</evidence>
<evidence type="ECO:0000256" key="10">
    <source>
        <dbReference type="ARBA" id="ARBA00022837"/>
    </source>
</evidence>
<evidence type="ECO:0000313" key="17">
    <source>
        <dbReference type="EMBL" id="HGF34410.1"/>
    </source>
</evidence>
<comment type="catalytic activity">
    <reaction evidence="1">
        <text>D-maltose = alpha,alpha-trehalose</text>
        <dbReference type="Rhea" id="RHEA:15145"/>
        <dbReference type="ChEBI" id="CHEBI:16551"/>
        <dbReference type="ChEBI" id="CHEBI:17306"/>
        <dbReference type="EC" id="5.4.99.16"/>
    </reaction>
</comment>
<dbReference type="PANTHER" id="PTHR10357">
    <property type="entry name" value="ALPHA-AMYLASE FAMILY MEMBER"/>
    <property type="match status" value="1"/>
</dbReference>
<comment type="similarity">
    <text evidence="3">Belongs to the aminoglycoside phosphotransferase family.</text>
</comment>
<protein>
    <recommendedName>
        <fullName evidence="6">Maltokinase</fullName>
        <ecNumber evidence="4">2.7.1.175</ecNumber>
        <ecNumber evidence="5">5.4.99.16</ecNumber>
    </recommendedName>
    <alternativeName>
        <fullName evidence="14">Maltose alpha-D-glucosyltransferase</fullName>
    </alternativeName>
    <alternativeName>
        <fullName evidence="13">Maltose-1-phosphate synthase</fullName>
    </alternativeName>
</protein>
<evidence type="ECO:0000256" key="13">
    <source>
        <dbReference type="ARBA" id="ARBA00031251"/>
    </source>
</evidence>
<dbReference type="InterPro" id="IPR012810">
    <property type="entry name" value="TreS/a-amylase_N"/>
</dbReference>
<comment type="caution">
    <text evidence="17">The sequence shown here is derived from an EMBL/GenBank/DDBJ whole genome shotgun (WGS) entry which is preliminary data.</text>
</comment>
<organism evidence="17">
    <name type="scientific">Desulfobacca acetoxidans</name>
    <dbReference type="NCBI Taxonomy" id="60893"/>
    <lineage>
        <taxon>Bacteria</taxon>
        <taxon>Pseudomonadati</taxon>
        <taxon>Thermodesulfobacteriota</taxon>
        <taxon>Desulfobaccia</taxon>
        <taxon>Desulfobaccales</taxon>
        <taxon>Desulfobaccaceae</taxon>
        <taxon>Desulfobacca</taxon>
    </lineage>
</organism>
<evidence type="ECO:0000256" key="6">
    <source>
        <dbReference type="ARBA" id="ARBA00013882"/>
    </source>
</evidence>
<keyword evidence="10" id="KW-0106">Calcium</keyword>
<name>A0A7C3Z8Y6_9BACT</name>
<keyword evidence="11" id="KW-0067">ATP-binding</keyword>
<dbReference type="PANTHER" id="PTHR10357:SF219">
    <property type="entry name" value="MALTOSE ALPHA-D-GLUCOSYLTRANSFERASE"/>
    <property type="match status" value="1"/>
</dbReference>
<dbReference type="Gene3D" id="3.90.400.10">
    <property type="entry name" value="Oligo-1,6-glucosidase, Domain 2"/>
    <property type="match status" value="1"/>
</dbReference>
<dbReference type="InterPro" id="IPR012811">
    <property type="entry name" value="TreS_maltokin_C_dom"/>
</dbReference>
<sequence length="1113" mass="128905">MARKNPIISLDNDALWYKDAIIYEMHVRAFYDSDGDGIGDFRGLTEKLDYLQDLGVTAIWLLPFYPSPLKDDGYDIADYCNIHPHYGTLKDFRAFLREAKYRGLRVITELVINHTSDQHPWFQRARRAAPGSRHRNYYVWSDTPEKYREARIIFQDFESSNWAWDPVARAYYWHRFYSHQPDLNFDNPEVRRAIFRTMDFWLSMGVDGLRLDAVPYLFEREGTNCENLPETHAFLKELRRHLDQKYSNRMLLAEANQWPEDAAAYFGQGDESHMAFHFPLMPRMFMALRMEDRFPIVDILQQTPQIPETCQWALFLRNHDELTLEMVTDEERDYMYRVYSKDPQARLNLGIRRRLAPLLGNNRRRIELMNALLFTLPGTPVIYYGDEIGMGDNIYLGDREGVRTPMQWSSDRNAGFSRANPQKLYLPVITDPEYHYEAVNVAAQQNNPTSLLWGMKRLIALRKHYKALSRGSIEFLFPDNNKVLVFIRQYQDERLLSIMNLSRFVQYVELDLSRYKGMIPREVISRHPFPAVGELPYFITLGPHSFYIFSLEEPPAAAIGMLPPEAVIPTATLSGPVEDLFRGKDRGVLGELLPQYLANCRWFGGKSRQVKDASVLETVPFPFNTATAYFTLVKVNYLEGEPEIYALPLTHTCGDDMARVQAEFPQAVVAAIKSREGDCLLYEATWEADFRLALLDGVSHRRHFRGQEGELWLTPTSAFRHIQVLCKPAMPSQIMKAEQSNTSINYGDLFILKLLRKAEEGVNLDLELGRFLTEKTSFVHNPPVAGALEYRRDRQEPSITLGILHGFVPNQGDAWKYTLDVVDHFYETALTCQVETPTEKLAGKPWTVLAREEPPPLALELIGAYLESARLLGERTAEMHLALASRYDDPNFAPEPFTGLYQRSLFQSIRNLASRTFQLMRSRLKHLPEEVRKEATLVLEREGEIFQRLHALLERRISGLRIRVHGDFHLGQVLYTGKDFIIIDFEGEPARSLSERRLKRSALRDVAGMLRSFHYAANHIIMAKNVRREDSARLEKWADFWQMWVSAVYLQEYCRRAGRGEFLPKQEGELLVLLNALVLEKAVYELGYELNNRPDWVKLPLRGILQLLSTPQE</sequence>
<dbReference type="FunFam" id="3.20.20.80:FF:000055">
    <property type="entry name" value="Trehalose synthase"/>
    <property type="match status" value="1"/>
</dbReference>
<dbReference type="GO" id="GO:0016740">
    <property type="term" value="F:transferase activity"/>
    <property type="evidence" value="ECO:0007669"/>
    <property type="project" value="UniProtKB-KW"/>
</dbReference>
<evidence type="ECO:0000256" key="5">
    <source>
        <dbReference type="ARBA" id="ARBA00012619"/>
    </source>
</evidence>
<dbReference type="GO" id="GO:0005524">
    <property type="term" value="F:ATP binding"/>
    <property type="evidence" value="ECO:0007669"/>
    <property type="project" value="UniProtKB-KW"/>
</dbReference>
<evidence type="ECO:0000256" key="7">
    <source>
        <dbReference type="ARBA" id="ARBA00022679"/>
    </source>
</evidence>
<evidence type="ECO:0000256" key="2">
    <source>
        <dbReference type="ARBA" id="ARBA00005496"/>
    </source>
</evidence>